<comment type="caution">
    <text evidence="1">The sequence shown here is derived from an EMBL/GenBank/DDBJ whole genome shotgun (WGS) entry which is preliminary data.</text>
</comment>
<proteinExistence type="predicted"/>
<name>A0ACC1N9W3_9HYPO</name>
<dbReference type="Proteomes" id="UP001143910">
    <property type="component" value="Unassembled WGS sequence"/>
</dbReference>
<gene>
    <name evidence="1" type="ORF">NQ176_g5625</name>
</gene>
<accession>A0ACC1N9W3</accession>
<reference evidence="1" key="1">
    <citation type="submission" date="2022-08" db="EMBL/GenBank/DDBJ databases">
        <title>Genome Sequence of Lecanicillium fungicola.</title>
        <authorList>
            <person name="Buettner E."/>
        </authorList>
    </citation>
    <scope>NUCLEOTIDE SEQUENCE</scope>
    <source>
        <strain evidence="1">Babe33</strain>
    </source>
</reference>
<evidence type="ECO:0000313" key="1">
    <source>
        <dbReference type="EMBL" id="KAJ2975243.1"/>
    </source>
</evidence>
<sequence>MTKEANSTSVAPAWHAAYPTPRSAEPGKISREELLELLKTKGKIAGKDFVLVDLRRNDYEVHAKPEAPTPQSLFPTMPTFYNMLRAAGVSKVVWYCSSSRGRGTRAAGWLKDHIDDHGDSQAIESVILYQGIKGWAQGGQEYIEWMDEYDAAAWSSA</sequence>
<protein>
    <submittedName>
        <fullName evidence="1">Uncharacterized protein</fullName>
    </submittedName>
</protein>
<dbReference type="EMBL" id="JANJQO010000732">
    <property type="protein sequence ID" value="KAJ2975243.1"/>
    <property type="molecule type" value="Genomic_DNA"/>
</dbReference>
<evidence type="ECO:0000313" key="2">
    <source>
        <dbReference type="Proteomes" id="UP001143910"/>
    </source>
</evidence>
<organism evidence="1 2">
    <name type="scientific">Zarea fungicola</name>
    <dbReference type="NCBI Taxonomy" id="93591"/>
    <lineage>
        <taxon>Eukaryota</taxon>
        <taxon>Fungi</taxon>
        <taxon>Dikarya</taxon>
        <taxon>Ascomycota</taxon>
        <taxon>Pezizomycotina</taxon>
        <taxon>Sordariomycetes</taxon>
        <taxon>Hypocreomycetidae</taxon>
        <taxon>Hypocreales</taxon>
        <taxon>Cordycipitaceae</taxon>
        <taxon>Zarea</taxon>
    </lineage>
</organism>
<keyword evidence="2" id="KW-1185">Reference proteome</keyword>